<feature type="coiled-coil region" evidence="1">
    <location>
        <begin position="761"/>
        <end position="788"/>
    </location>
</feature>
<feature type="coiled-coil region" evidence="1">
    <location>
        <begin position="1078"/>
        <end position="1105"/>
    </location>
</feature>
<evidence type="ECO:0000256" key="1">
    <source>
        <dbReference type="SAM" id="Coils"/>
    </source>
</evidence>
<comment type="caution">
    <text evidence="2">The sequence shown here is derived from an EMBL/GenBank/DDBJ whole genome shotgun (WGS) entry which is preliminary data.</text>
</comment>
<name>A0ABV1BXH6_9FIRM</name>
<dbReference type="PANTHER" id="PTHR45615">
    <property type="entry name" value="MYOSIN HEAVY CHAIN, NON-MUSCLE"/>
    <property type="match status" value="1"/>
</dbReference>
<keyword evidence="3" id="KW-1185">Reference proteome</keyword>
<feature type="coiled-coil region" evidence="1">
    <location>
        <begin position="334"/>
        <end position="404"/>
    </location>
</feature>
<evidence type="ECO:0000313" key="3">
    <source>
        <dbReference type="Proteomes" id="UP001442364"/>
    </source>
</evidence>
<feature type="coiled-coil region" evidence="1">
    <location>
        <begin position="563"/>
        <end position="590"/>
    </location>
</feature>
<feature type="coiled-coil region" evidence="1">
    <location>
        <begin position="435"/>
        <end position="487"/>
    </location>
</feature>
<keyword evidence="1" id="KW-0175">Coiled coil</keyword>
<accession>A0ABV1BXH6</accession>
<evidence type="ECO:0008006" key="4">
    <source>
        <dbReference type="Google" id="ProtNLM"/>
    </source>
</evidence>
<reference evidence="2 3" key="1">
    <citation type="submission" date="2024-03" db="EMBL/GenBank/DDBJ databases">
        <title>Human intestinal bacterial collection.</title>
        <authorList>
            <person name="Pauvert C."/>
            <person name="Hitch T.C.A."/>
            <person name="Clavel T."/>
        </authorList>
    </citation>
    <scope>NUCLEOTIDE SEQUENCE [LARGE SCALE GENOMIC DNA]</scope>
    <source>
        <strain evidence="2 3">CLA-AA-H255</strain>
    </source>
</reference>
<proteinExistence type="predicted"/>
<protein>
    <recommendedName>
        <fullName evidence="4">Chromosome segregation ATPase</fullName>
    </recommendedName>
</protein>
<evidence type="ECO:0000313" key="2">
    <source>
        <dbReference type="EMBL" id="MEQ2380441.1"/>
    </source>
</evidence>
<organism evidence="2 3">
    <name type="scientific">[Lactobacillus] rogosae</name>
    <dbReference type="NCBI Taxonomy" id="706562"/>
    <lineage>
        <taxon>Bacteria</taxon>
        <taxon>Bacillati</taxon>
        <taxon>Bacillota</taxon>
        <taxon>Clostridia</taxon>
        <taxon>Lachnospirales</taxon>
        <taxon>Lachnospiraceae</taxon>
        <taxon>Lachnospira</taxon>
    </lineage>
</organism>
<gene>
    <name evidence="2" type="ORF">WMO14_11275</name>
</gene>
<dbReference type="EMBL" id="JBBMER010000009">
    <property type="protein sequence ID" value="MEQ2380441.1"/>
    <property type="molecule type" value="Genomic_DNA"/>
</dbReference>
<sequence>MPQINRIRVNNVKYNFGTQFYDDFIMRFNCRNTMYDLANGGGKSLLMLLLMQNMIPNCTLDEKQPIEKLFRKGSDNTCIHSLVEWKLDNNAVKDGFRYMTTGFCARKARDAKDEENVTDGTDTLTQAQASSSDNTSVEYFNYCIFYRKFGENDIKNLPLAVNGERVTYNGLKAYLREAEKSDYNIKVYIFDRKGDYQSFISRYGIYESAWEIVRGINKTEGHVRTYFETNYRTSRKVVEDLLIEEIIQKSYNNRLSVDNDDSMMAKTLLDIKDKLIELSKKNSQINDYDNQIEALTYFKDYIATYKEFYSNKSNIEDKLANMLLSVINAEGRKEAELSEHNEKEQELYNELSDKKYKIAVANVLKEKKSLNELDKLVKEALSDRNKKENQIKTAREKLMLLEAANNYCDYINYEKELVKVNTAIDSRMIEDEDIAAELNRLAAIYKQYYDKAEKELSAKTAKAAIDEKNLRDELKKADDKHQEAKNNCAVIHGQESTVKQHIEKDEKELKRLADAYGILIVDDIISKIEELRVQHNGILKAEALLEENIKETTKSVYKTEEKINIAESNIAMLDERIDQLQSQIISRQENESKLKDLQRIYGIGGADRLKEGIFKEFLRMNDKYNEDSQKAVKLGKLIEAVSAGSYYIDNPSYNKFREYLKSVCGEAVTEGYKYLENVSEQQRKDIVKRIPFIQYSFVIDSGFDRLKEAELETETQDSAVYPVISAEALKDENVNINSDKVIFAFNDISYLTDDKRRDVKVRILREELDNLNDTITKLNSRKQTVLEDYVLSVNAGDTSAEKLDAPEELLKRKNDIKENITAYRAELGRYNDKKSQDMAELENVRKSKKSVELNISRYEEIAVVNERVTAGYVTLKQLTEKLKAAEAQIIECADYLDKIREDYIKADEYKTNVDNQYSQLVSVWENTVSHFYNEGIDYNNDGADKINPDELTAKITGLKDILANKNSDVSDKENLRKHLKASVDKCIEAIEYRGHTLEELKGMYETGTISVSDRTKLMGLNNELHEYQKEYDEGSRETEAKEALLNRLEGSIAHAKSQIEEKYGRYEEFECDNPEKFADDMSVAVAELEKNIEKYAQLRKHMSDELKEIQLIRKDLERITYNAGIDIENYAELSESDIEIKDFESVAKEYEQTAKEYSSILKLEYKKADEFNKYKTKLIDELKNYNGAELAVEVNVSVELPVNAAKTEQLVKSIEDTNSFIELEKERVHKGIEDMERIKDNFENRCIQTCCNIKTELERLPKLSHIRMDNEDIAIIGLYIPYVREEMYKDRMSAYIDETIVAAESFKEQEERFRYIRSRLSWKRLFSVIVTDMNSVRINLYKRERIKDQSRYLRYEEAVGSTGQSQGIYIQFLIAIINYISNMNTVSDGQPLGKTIFIDNPFGAAKDIYIWEPIFKLLAVNHVQLIVPARGATPAITSRFDVNYILGQKMADKRQQTVVVDYYSNVKETELEYTRMDYEQASFDFI</sequence>
<dbReference type="PANTHER" id="PTHR45615:SF80">
    <property type="entry name" value="GRIP DOMAIN-CONTAINING PROTEIN"/>
    <property type="match status" value="1"/>
</dbReference>
<feature type="coiled-coil region" evidence="1">
    <location>
        <begin position="813"/>
        <end position="895"/>
    </location>
</feature>
<dbReference type="Proteomes" id="UP001442364">
    <property type="component" value="Unassembled WGS sequence"/>
</dbReference>
<dbReference type="RefSeq" id="WP_349153852.1">
    <property type="nucleotide sequence ID" value="NZ_JBBMER010000009.1"/>
</dbReference>